<dbReference type="PRINTS" id="PR00597">
    <property type="entry name" value="GELSOLIN"/>
</dbReference>
<dbReference type="PANTHER" id="PTHR11977:SF33">
    <property type="entry name" value="ADVILLIN"/>
    <property type="match status" value="1"/>
</dbReference>
<dbReference type="FunFam" id="3.40.20.10:FF:000004">
    <property type="entry name" value="Gelsolin"/>
    <property type="match status" value="1"/>
</dbReference>
<dbReference type="GO" id="GO:0005546">
    <property type="term" value="F:phosphatidylinositol-4,5-bisphosphate binding"/>
    <property type="evidence" value="ECO:0007669"/>
    <property type="project" value="TreeGrafter"/>
</dbReference>
<evidence type="ECO:0000313" key="4">
    <source>
        <dbReference type="Proteomes" id="UP000472273"/>
    </source>
</evidence>
<dbReference type="GO" id="GO:0005737">
    <property type="term" value="C:cytoplasm"/>
    <property type="evidence" value="ECO:0007669"/>
    <property type="project" value="TreeGrafter"/>
</dbReference>
<accession>A0A670YML6</accession>
<evidence type="ECO:0000259" key="2">
    <source>
        <dbReference type="Pfam" id="PF00626"/>
    </source>
</evidence>
<dbReference type="GO" id="GO:0051016">
    <property type="term" value="P:barbed-end actin filament capping"/>
    <property type="evidence" value="ECO:0007669"/>
    <property type="project" value="TreeGrafter"/>
</dbReference>
<dbReference type="PANTHER" id="PTHR11977">
    <property type="entry name" value="VILLIN"/>
    <property type="match status" value="1"/>
</dbReference>
<dbReference type="SUPFAM" id="SSF55753">
    <property type="entry name" value="Actin depolymerizing proteins"/>
    <property type="match status" value="3"/>
</dbReference>
<evidence type="ECO:0000256" key="1">
    <source>
        <dbReference type="ARBA" id="ARBA00023203"/>
    </source>
</evidence>
<sequence length="357" mass="40707">MGLPEIWEGRKRAMLLAQDIRDRERGGRAEIGIIEGDDEEASSDLMKVLESELGERTQEIKPAISDEAVDQQQKASLFLYRCDCYILDHSGMKIYVWKGKGATKLEKQTAMSKALEFIGKKGYSSSTNVETVHDGAESAMFKQLFQNWTVQDQTVGLGIAHNRFDIMALHALPQLAAQERMVDDGEGNVEVWRIENLELVQVDKQWHGFFYGGDCYLILYTYELKNKPHYILYIWQGRHATVDELAASAYLAVQMDQQFSGEPMQVRVNMGKEPRHFLAIFKGKLVIFEGGTSRKDRNELEPPVRLFQIRGIETFNRKAVEVPSSAASLNSNDVFLLKTQGHHYLWYGKVRPRAPRS</sequence>
<proteinExistence type="predicted"/>
<protein>
    <submittedName>
        <fullName evidence="3">Advillin</fullName>
    </submittedName>
</protein>
<feature type="domain" description="Gelsolin-like" evidence="2">
    <location>
        <begin position="198"/>
        <end position="278"/>
    </location>
</feature>
<dbReference type="SMART" id="SM00262">
    <property type="entry name" value="GEL"/>
    <property type="match status" value="2"/>
</dbReference>
<reference evidence="3" key="2">
    <citation type="submission" date="2025-09" db="UniProtKB">
        <authorList>
            <consortium name="Ensembl"/>
        </authorList>
    </citation>
    <scope>IDENTIFICATION</scope>
</reference>
<dbReference type="Gene3D" id="3.40.20.10">
    <property type="entry name" value="Severin"/>
    <property type="match status" value="3"/>
</dbReference>
<dbReference type="InterPro" id="IPR007123">
    <property type="entry name" value="Gelsolin-like_dom"/>
</dbReference>
<dbReference type="InterPro" id="IPR029006">
    <property type="entry name" value="ADF-H/Gelsolin-like_dom_sf"/>
</dbReference>
<dbReference type="AlphaFoldDB" id="A0A670YML6"/>
<dbReference type="GO" id="GO:0051014">
    <property type="term" value="P:actin filament severing"/>
    <property type="evidence" value="ECO:0007669"/>
    <property type="project" value="TreeGrafter"/>
</dbReference>
<dbReference type="GO" id="GO:0015629">
    <property type="term" value="C:actin cytoskeleton"/>
    <property type="evidence" value="ECO:0007669"/>
    <property type="project" value="TreeGrafter"/>
</dbReference>
<dbReference type="GeneTree" id="ENSGT00940000159587"/>
<keyword evidence="1" id="KW-0009">Actin-binding</keyword>
<dbReference type="CDD" id="cd11293">
    <property type="entry name" value="gelsolin_S4_like"/>
    <property type="match status" value="1"/>
</dbReference>
<gene>
    <name evidence="3" type="primary">AVIL</name>
</gene>
<dbReference type="Proteomes" id="UP000472273">
    <property type="component" value="Unplaced"/>
</dbReference>
<dbReference type="GO" id="GO:0051015">
    <property type="term" value="F:actin filament binding"/>
    <property type="evidence" value="ECO:0007669"/>
    <property type="project" value="InterPro"/>
</dbReference>
<keyword evidence="4" id="KW-1185">Reference proteome</keyword>
<dbReference type="Ensembl" id="ENSPTXT00000010139.1">
    <property type="protein sequence ID" value="ENSPTXP00000009801.1"/>
    <property type="gene ID" value="ENSPTXG00000006976.1"/>
</dbReference>
<feature type="domain" description="Gelsolin-like" evidence="2">
    <location>
        <begin position="78"/>
        <end position="142"/>
    </location>
</feature>
<feature type="domain" description="Gelsolin-like" evidence="2">
    <location>
        <begin position="318"/>
        <end position="349"/>
    </location>
</feature>
<name>A0A670YML6_PSETE</name>
<reference evidence="3" key="1">
    <citation type="submission" date="2025-08" db="UniProtKB">
        <authorList>
            <consortium name="Ensembl"/>
        </authorList>
    </citation>
    <scope>IDENTIFICATION</scope>
</reference>
<dbReference type="Pfam" id="PF00626">
    <property type="entry name" value="Gelsolin"/>
    <property type="match status" value="3"/>
</dbReference>
<evidence type="ECO:0000313" key="3">
    <source>
        <dbReference type="Ensembl" id="ENSPTXP00000009801.1"/>
    </source>
</evidence>
<dbReference type="InterPro" id="IPR007122">
    <property type="entry name" value="Villin/Gelsolin"/>
</dbReference>
<organism evidence="3 4">
    <name type="scientific">Pseudonaja textilis</name>
    <name type="common">Eastern brown snake</name>
    <dbReference type="NCBI Taxonomy" id="8673"/>
    <lineage>
        <taxon>Eukaryota</taxon>
        <taxon>Metazoa</taxon>
        <taxon>Chordata</taxon>
        <taxon>Craniata</taxon>
        <taxon>Vertebrata</taxon>
        <taxon>Euteleostomi</taxon>
        <taxon>Lepidosauria</taxon>
        <taxon>Squamata</taxon>
        <taxon>Bifurcata</taxon>
        <taxon>Unidentata</taxon>
        <taxon>Episquamata</taxon>
        <taxon>Toxicofera</taxon>
        <taxon>Serpentes</taxon>
        <taxon>Colubroidea</taxon>
        <taxon>Elapidae</taxon>
        <taxon>Hydrophiinae</taxon>
        <taxon>Pseudonaja</taxon>
    </lineage>
</organism>
<dbReference type="GO" id="GO:0008154">
    <property type="term" value="P:actin polymerization or depolymerization"/>
    <property type="evidence" value="ECO:0007669"/>
    <property type="project" value="TreeGrafter"/>
</dbReference>